<evidence type="ECO:0000313" key="3">
    <source>
        <dbReference type="Proteomes" id="UP001199710"/>
    </source>
</evidence>
<proteinExistence type="predicted"/>
<evidence type="ECO:0000313" key="2">
    <source>
        <dbReference type="EMBL" id="MCD7129609.1"/>
    </source>
</evidence>
<dbReference type="SUPFAM" id="SSF69360">
    <property type="entry name" value="Cell wall binding repeat"/>
    <property type="match status" value="1"/>
</dbReference>
<dbReference type="Proteomes" id="UP001199710">
    <property type="component" value="Unassembled WGS sequence"/>
</dbReference>
<evidence type="ECO:0000256" key="1">
    <source>
        <dbReference type="SAM" id="MobiDB-lite"/>
    </source>
</evidence>
<sequence length="180" mass="20054">MTIRRNTKITRADSNVTPISTETSTINNLEATSPLTETNNSVAVEPTVTQNQSTSEDADLTSSDTGKDKAVKVATPSVSTYDSKSHQPIENGWDKNSQGQNIYYQHGELLSGRQYVNLPTIPNTDASGSTNWYLMDNGVVQSGVQQWAGTYYYFNPVTYLRVDDDYVRSQWGLKYMFGKD</sequence>
<reference evidence="2 3" key="1">
    <citation type="submission" date="2021-12" db="EMBL/GenBank/DDBJ databases">
        <title>A phylogenomic analysis of Limosilactobacillus reuteri reveals ancient and stable evolutionary relationships with rodents and birds and zoonotic transmission to humans.</title>
        <authorList>
            <person name="Li F."/>
            <person name="Li X."/>
            <person name="Cheng C."/>
            <person name="Tollenaar S."/>
            <person name="Zhang J.S."/>
            <person name="Simpson D."/>
            <person name="Tasseva G."/>
            <person name="Perez-Munoz M.E."/>
            <person name="Frese S."/>
            <person name="Gaenzle M.G."/>
            <person name="Walter J."/>
            <person name="Zheng J."/>
        </authorList>
    </citation>
    <scope>NUCLEOTIDE SEQUENCE [LARGE SCALE GENOMIC DNA]</scope>
    <source>
        <strain evidence="2 3">BG-MG3-B</strain>
    </source>
</reference>
<feature type="region of interest" description="Disordered" evidence="1">
    <location>
        <begin position="1"/>
        <end position="21"/>
    </location>
</feature>
<name>A0ABS8R4L6_9LACO</name>
<feature type="region of interest" description="Disordered" evidence="1">
    <location>
        <begin position="46"/>
        <end position="70"/>
    </location>
</feature>
<protein>
    <submittedName>
        <fullName evidence="2">Mannosyl-glycoprotein endo-beta-N-acetylglucosamidase</fullName>
    </submittedName>
</protein>
<keyword evidence="3" id="KW-1185">Reference proteome</keyword>
<organism evidence="2 3">
    <name type="scientific">Limosilactobacillus agrestis</name>
    <dbReference type="NCBI Taxonomy" id="2759748"/>
    <lineage>
        <taxon>Bacteria</taxon>
        <taxon>Bacillati</taxon>
        <taxon>Bacillota</taxon>
        <taxon>Bacilli</taxon>
        <taxon>Lactobacillales</taxon>
        <taxon>Lactobacillaceae</taxon>
        <taxon>Limosilactobacillus</taxon>
    </lineage>
</organism>
<comment type="caution">
    <text evidence="2">The sequence shown here is derived from an EMBL/GenBank/DDBJ whole genome shotgun (WGS) entry which is preliminary data.</text>
</comment>
<feature type="non-terminal residue" evidence="2">
    <location>
        <position position="180"/>
    </location>
</feature>
<feature type="compositionally biased region" description="Polar residues" evidence="1">
    <location>
        <begin position="12"/>
        <end position="21"/>
    </location>
</feature>
<accession>A0ABS8R4L6</accession>
<dbReference type="EMBL" id="JAJPDE010000003">
    <property type="protein sequence ID" value="MCD7129609.1"/>
    <property type="molecule type" value="Genomic_DNA"/>
</dbReference>
<gene>
    <name evidence="2" type="ORF">LTY36_00015</name>
</gene>
<dbReference type="Gene3D" id="2.10.270.10">
    <property type="entry name" value="Cholin Binding"/>
    <property type="match status" value="1"/>
</dbReference>
<feature type="compositionally biased region" description="Polar residues" evidence="1">
    <location>
        <begin position="46"/>
        <end position="64"/>
    </location>
</feature>